<dbReference type="InterPro" id="IPR012878">
    <property type="entry name" value="Beta-AFase-like_GH127_cat"/>
</dbReference>
<dbReference type="InterPro" id="IPR049046">
    <property type="entry name" value="Beta-AFase-like_GH127_middle"/>
</dbReference>
<gene>
    <name evidence="4" type="ORF">ACFOZ4_31325</name>
</gene>
<dbReference type="Proteomes" id="UP001595816">
    <property type="component" value="Unassembled WGS sequence"/>
</dbReference>
<evidence type="ECO:0000313" key="5">
    <source>
        <dbReference type="Proteomes" id="UP001595816"/>
    </source>
</evidence>
<protein>
    <submittedName>
        <fullName evidence="4">Glycoside hydrolase family 127 protein</fullName>
    </submittedName>
</protein>
<name>A0ABV8LXL3_9ACTN</name>
<dbReference type="InterPro" id="IPR049174">
    <property type="entry name" value="Beta-AFase-like"/>
</dbReference>
<evidence type="ECO:0000259" key="2">
    <source>
        <dbReference type="Pfam" id="PF20736"/>
    </source>
</evidence>
<dbReference type="PANTHER" id="PTHR43465:SF2">
    <property type="entry name" value="DUF1680 DOMAIN PROTEIN (AFU_ORTHOLOGUE AFUA_1G08910)"/>
    <property type="match status" value="1"/>
</dbReference>
<organism evidence="4 5">
    <name type="scientific">Hamadaea flava</name>
    <dbReference type="NCBI Taxonomy" id="1742688"/>
    <lineage>
        <taxon>Bacteria</taxon>
        <taxon>Bacillati</taxon>
        <taxon>Actinomycetota</taxon>
        <taxon>Actinomycetes</taxon>
        <taxon>Micromonosporales</taxon>
        <taxon>Micromonosporaceae</taxon>
        <taxon>Hamadaea</taxon>
    </lineage>
</organism>
<feature type="domain" description="Non-reducing end beta-L-arabinofuranosidase-like GH127 C-terminal" evidence="3">
    <location>
        <begin position="527"/>
        <end position="646"/>
    </location>
</feature>
<keyword evidence="5" id="KW-1185">Reference proteome</keyword>
<dbReference type="InterPro" id="IPR008928">
    <property type="entry name" value="6-hairpin_glycosidase_sf"/>
</dbReference>
<comment type="caution">
    <text evidence="4">The sequence shown here is derived from an EMBL/GenBank/DDBJ whole genome shotgun (WGS) entry which is preliminary data.</text>
</comment>
<keyword evidence="4" id="KW-0378">Hydrolase</keyword>
<evidence type="ECO:0000259" key="1">
    <source>
        <dbReference type="Pfam" id="PF07944"/>
    </source>
</evidence>
<dbReference type="Pfam" id="PF20737">
    <property type="entry name" value="Glyco_hydro127C"/>
    <property type="match status" value="1"/>
</dbReference>
<dbReference type="InterPro" id="IPR049049">
    <property type="entry name" value="Beta-AFase-like_GH127_C"/>
</dbReference>
<sequence>MTVTARPADLTGGRPVVPSRGALRPLGLAEVRITGGFWARRQQLIGSATLDHGRLWMDKLGWTGSFLRDGNANADRRGREFTDSEVYKLVEAMSWENGRLPTPARDREITELTTLFAGAQAEDGYLHTAFGGPGQRSRYSDLSWGHELYCTGHLLQAAVARARTTGGDELLEVAQRAADHVCDTFGPDGPAIVCGHPEIEPALAELARVTGEQRYLDQAALFLRRRGHRSLPPHQFGWSYFSDDQPIRAAHTFRGHAVRALYLAAGAVDVAVETGDDELLGAIIEQFDHTLARRTYLTGGMGSRHEDEAFGEDFVLPSDRAYSETCAGIATVMLAWRLLLATGRPRYADVIERVLYNVVATSLGDDGRSFFYANTLHQRTPTAVVPEDQEQLGFGGGPRAPWFEVSCCLGNTARLLASLSAYFAAVDADEVHVFQYADAEVRTRLADGRPVGLSMTTAYPDSGGVRIRVTETSGGEWAVALRLPHWASDGATVTVNGQPQPASGDRVVIRRPFRAGDEIVLWLPMRPRFTHPDARIDAVRDCVAVERGPIVLCAESPEGSIDLDRVRVDVAVPPADYATAAVAAENEKNPEQSTVSVSAVLEQTAAAAWPYADAAASGARTPTSLRMIPYHRWGRQGPATMRIWLPKT</sequence>
<dbReference type="Pfam" id="PF07944">
    <property type="entry name" value="Beta-AFase-like_GH127_cat"/>
    <property type="match status" value="1"/>
</dbReference>
<dbReference type="GO" id="GO:0016787">
    <property type="term" value="F:hydrolase activity"/>
    <property type="evidence" value="ECO:0007669"/>
    <property type="project" value="UniProtKB-KW"/>
</dbReference>
<evidence type="ECO:0000313" key="4">
    <source>
        <dbReference type="EMBL" id="MFC4135126.1"/>
    </source>
</evidence>
<feature type="domain" description="Non-reducing end beta-L-arabinofuranosidase-like GH127 middle" evidence="2">
    <location>
        <begin position="431"/>
        <end position="525"/>
    </location>
</feature>
<dbReference type="PANTHER" id="PTHR43465">
    <property type="entry name" value="DUF1680 DOMAIN PROTEIN (AFU_ORTHOLOGUE AFUA_1G08910)"/>
    <property type="match status" value="1"/>
</dbReference>
<dbReference type="Pfam" id="PF20736">
    <property type="entry name" value="Glyco_hydro127M"/>
    <property type="match status" value="1"/>
</dbReference>
<accession>A0ABV8LXL3</accession>
<dbReference type="SUPFAM" id="SSF48208">
    <property type="entry name" value="Six-hairpin glycosidases"/>
    <property type="match status" value="1"/>
</dbReference>
<reference evidence="5" key="1">
    <citation type="journal article" date="2019" name="Int. J. Syst. Evol. Microbiol.">
        <title>The Global Catalogue of Microorganisms (GCM) 10K type strain sequencing project: providing services to taxonomists for standard genome sequencing and annotation.</title>
        <authorList>
            <consortium name="The Broad Institute Genomics Platform"/>
            <consortium name="The Broad Institute Genome Sequencing Center for Infectious Disease"/>
            <person name="Wu L."/>
            <person name="Ma J."/>
        </authorList>
    </citation>
    <scope>NUCLEOTIDE SEQUENCE [LARGE SCALE GENOMIC DNA]</scope>
    <source>
        <strain evidence="5">CGMCC 4.7289</strain>
    </source>
</reference>
<dbReference type="EMBL" id="JBHSAY010000020">
    <property type="protein sequence ID" value="MFC4135126.1"/>
    <property type="molecule type" value="Genomic_DNA"/>
</dbReference>
<proteinExistence type="predicted"/>
<dbReference type="RefSeq" id="WP_253763005.1">
    <property type="nucleotide sequence ID" value="NZ_JAMZDZ010000001.1"/>
</dbReference>
<feature type="domain" description="Non-reducing end beta-L-arabinofuranosidase-like GH127 catalytic" evidence="1">
    <location>
        <begin position="30"/>
        <end position="420"/>
    </location>
</feature>
<evidence type="ECO:0000259" key="3">
    <source>
        <dbReference type="Pfam" id="PF20737"/>
    </source>
</evidence>